<dbReference type="AlphaFoldDB" id="A0A6I9TX11"/>
<dbReference type="PANTHER" id="PTHR10366">
    <property type="entry name" value="NAD DEPENDENT EPIMERASE/DEHYDRATASE"/>
    <property type="match status" value="1"/>
</dbReference>
<dbReference type="EC" id="1.1.1.219" evidence="8"/>
<dbReference type="PANTHER" id="PTHR10366:SF852">
    <property type="entry name" value="CINNAMOYL-COA REDUCTASE CAD2"/>
    <property type="match status" value="1"/>
</dbReference>
<gene>
    <name evidence="16" type="primary">LOC105172119</name>
</gene>
<proteinExistence type="inferred from homology"/>
<evidence type="ECO:0000256" key="6">
    <source>
        <dbReference type="ARBA" id="ARBA00037100"/>
    </source>
</evidence>
<evidence type="ECO:0000256" key="10">
    <source>
        <dbReference type="ARBA" id="ARBA00042087"/>
    </source>
</evidence>
<dbReference type="Proteomes" id="UP000504604">
    <property type="component" value="Linkage group LG10"/>
</dbReference>
<dbReference type="InterPro" id="IPR036291">
    <property type="entry name" value="NAD(P)-bd_dom_sf"/>
</dbReference>
<keyword evidence="2" id="KW-0521">NADP</keyword>
<evidence type="ECO:0000259" key="14">
    <source>
        <dbReference type="Pfam" id="PF01370"/>
    </source>
</evidence>
<comment type="catalytic activity">
    <reaction evidence="12">
        <text>(2S)-flavan-4-ol + NADP(+) = (2S)-flavanone + NADPH + H(+)</text>
        <dbReference type="Rhea" id="RHEA:11228"/>
        <dbReference type="ChEBI" id="CHEBI:15378"/>
        <dbReference type="ChEBI" id="CHEBI:15605"/>
        <dbReference type="ChEBI" id="CHEBI:15606"/>
        <dbReference type="ChEBI" id="CHEBI:57783"/>
        <dbReference type="ChEBI" id="CHEBI:58349"/>
        <dbReference type="EC" id="1.1.1.234"/>
    </reaction>
</comment>
<comment type="similarity">
    <text evidence="5">Belongs to the NAD(P)-dependent epimerase/dehydratase family. Dihydroflavonol-4-reductase subfamily.</text>
</comment>
<dbReference type="SUPFAM" id="SSF51735">
    <property type="entry name" value="NAD(P)-binding Rossmann-fold domains"/>
    <property type="match status" value="1"/>
</dbReference>
<dbReference type="InParanoid" id="A0A6I9TX11"/>
<dbReference type="GeneID" id="105172119"/>
<evidence type="ECO:0000256" key="7">
    <source>
        <dbReference type="ARBA" id="ARBA00039055"/>
    </source>
</evidence>
<keyword evidence="4" id="KW-0284">Flavonoid biosynthesis</keyword>
<dbReference type="Pfam" id="PF01370">
    <property type="entry name" value="Epimerase"/>
    <property type="match status" value="1"/>
</dbReference>
<evidence type="ECO:0000256" key="8">
    <source>
        <dbReference type="ARBA" id="ARBA00039057"/>
    </source>
</evidence>
<evidence type="ECO:0000256" key="5">
    <source>
        <dbReference type="ARBA" id="ARBA00023445"/>
    </source>
</evidence>
<evidence type="ECO:0000256" key="9">
    <source>
        <dbReference type="ARBA" id="ARBA00039963"/>
    </source>
</evidence>
<evidence type="ECO:0000256" key="13">
    <source>
        <dbReference type="ARBA" id="ARBA00049132"/>
    </source>
</evidence>
<dbReference type="InterPro" id="IPR050425">
    <property type="entry name" value="NAD(P)_dehydrat-like"/>
</dbReference>
<evidence type="ECO:0000313" key="16">
    <source>
        <dbReference type="RefSeq" id="XP_011091760.1"/>
    </source>
</evidence>
<name>A0A6I9TX11_SESIN</name>
<dbReference type="FunFam" id="3.40.50.720:FF:000085">
    <property type="entry name" value="Dihydroflavonol reductase"/>
    <property type="match status" value="1"/>
</dbReference>
<protein>
    <recommendedName>
        <fullName evidence="9">Dihydroflavonol 4-reductase</fullName>
        <ecNumber evidence="8">1.1.1.219</ecNumber>
        <ecNumber evidence="7">1.1.1.234</ecNumber>
    </recommendedName>
    <alternativeName>
        <fullName evidence="11">Dihydrokaempferol 4-reductase</fullName>
    </alternativeName>
    <alternativeName>
        <fullName evidence="10">Flavanone 4-reductase</fullName>
    </alternativeName>
</protein>
<evidence type="ECO:0000256" key="3">
    <source>
        <dbReference type="ARBA" id="ARBA00023002"/>
    </source>
</evidence>
<dbReference type="GO" id="GO:0009813">
    <property type="term" value="P:flavonoid biosynthetic process"/>
    <property type="evidence" value="ECO:0007669"/>
    <property type="project" value="UniProtKB-KW"/>
</dbReference>
<dbReference type="EC" id="1.1.1.234" evidence="7"/>
<evidence type="ECO:0000256" key="11">
    <source>
        <dbReference type="ARBA" id="ARBA00042831"/>
    </source>
</evidence>
<reference evidence="16" key="1">
    <citation type="submission" date="2025-08" db="UniProtKB">
        <authorList>
            <consortium name="RefSeq"/>
        </authorList>
    </citation>
    <scope>IDENTIFICATION</scope>
</reference>
<evidence type="ECO:0000256" key="4">
    <source>
        <dbReference type="ARBA" id="ARBA00023241"/>
    </source>
</evidence>
<comment type="catalytic activity">
    <reaction evidence="13">
        <text>a (2R,3S,4S)-leucoanthocyanidin + NADP(+) = a (2R,3R)-dihydroflavonol + NADPH + H(+)</text>
        <dbReference type="Rhea" id="RHEA:54444"/>
        <dbReference type="ChEBI" id="CHEBI:15378"/>
        <dbReference type="ChEBI" id="CHEBI:57783"/>
        <dbReference type="ChEBI" id="CHEBI:58349"/>
        <dbReference type="ChEBI" id="CHEBI:138176"/>
        <dbReference type="ChEBI" id="CHEBI:138188"/>
        <dbReference type="EC" id="1.1.1.219"/>
    </reaction>
</comment>
<dbReference type="GO" id="GO:0045552">
    <property type="term" value="F:dihydroflavanol 4-reductase activity"/>
    <property type="evidence" value="ECO:0007669"/>
    <property type="project" value="UniProtKB-EC"/>
</dbReference>
<organism evidence="15 16">
    <name type="scientific">Sesamum indicum</name>
    <name type="common">Oriental sesame</name>
    <name type="synonym">Sesamum orientale</name>
    <dbReference type="NCBI Taxonomy" id="4182"/>
    <lineage>
        <taxon>Eukaryota</taxon>
        <taxon>Viridiplantae</taxon>
        <taxon>Streptophyta</taxon>
        <taxon>Embryophyta</taxon>
        <taxon>Tracheophyta</taxon>
        <taxon>Spermatophyta</taxon>
        <taxon>Magnoliopsida</taxon>
        <taxon>eudicotyledons</taxon>
        <taxon>Gunneridae</taxon>
        <taxon>Pentapetalae</taxon>
        <taxon>asterids</taxon>
        <taxon>lamiids</taxon>
        <taxon>Lamiales</taxon>
        <taxon>Pedaliaceae</taxon>
        <taxon>Sesamum</taxon>
    </lineage>
</organism>
<dbReference type="RefSeq" id="XP_011091760.1">
    <property type="nucleotide sequence ID" value="XM_011093458.2"/>
</dbReference>
<evidence type="ECO:0000256" key="12">
    <source>
        <dbReference type="ARBA" id="ARBA00048870"/>
    </source>
</evidence>
<dbReference type="InterPro" id="IPR001509">
    <property type="entry name" value="Epimerase_deHydtase"/>
</dbReference>
<dbReference type="GO" id="GO:0047890">
    <property type="term" value="F:flavanone 4-reductase activity"/>
    <property type="evidence" value="ECO:0007669"/>
    <property type="project" value="UniProtKB-EC"/>
</dbReference>
<keyword evidence="15" id="KW-1185">Reference proteome</keyword>
<accession>A0A6I9TX11</accession>
<dbReference type="KEGG" id="sind:105172119"/>
<evidence type="ECO:0000313" key="15">
    <source>
        <dbReference type="Proteomes" id="UP000504604"/>
    </source>
</evidence>
<dbReference type="CDD" id="cd08958">
    <property type="entry name" value="FR_SDR_e"/>
    <property type="match status" value="1"/>
</dbReference>
<comment type="function">
    <text evidence="6">Bifunctional enzyme involved in flavonoid metabolism.</text>
</comment>
<feature type="domain" description="NAD-dependent epimerase/dehydratase" evidence="14">
    <location>
        <begin position="8"/>
        <end position="248"/>
    </location>
</feature>
<keyword evidence="3" id="KW-0560">Oxidoreductase</keyword>
<evidence type="ECO:0000256" key="1">
    <source>
        <dbReference type="ARBA" id="ARBA00004935"/>
    </source>
</evidence>
<sequence length="326" mass="35471">MSGGGEVVCVTGASGYIASWLVKLLLHRGYTVKATARDLSDPAKVKHLKALEGAKERLQLFQANLVEEGSFDAAVDGCDGVFHTASPVVFDNINDPQVELIQPAVNGTLNVLRSCLKVPSIKRVVLTSSIAAVFSNRNAKTSDVVIDESSYSDPTFCKEIEVCIVMSKTLAEEAAWKFAEQYGIDLVVMNPGLVIGPCLQPTLSVSLKIFLDFITQGKCSCSIEGGCVLVDIRDVAYAHVLAFENASAKGRYCLVAETLTFSDTSNILRDLYPTLNLVKRLGQNQPTLKCFQVSKEKAKSLGINFIPMDQSFKDIVELLKERNLLV</sequence>
<dbReference type="OrthoDB" id="2735536at2759"/>
<evidence type="ECO:0000256" key="2">
    <source>
        <dbReference type="ARBA" id="ARBA00022857"/>
    </source>
</evidence>
<comment type="pathway">
    <text evidence="1">Pigment biosynthesis; anthocyanin biosynthesis.</text>
</comment>
<dbReference type="Gene3D" id="3.40.50.720">
    <property type="entry name" value="NAD(P)-binding Rossmann-like Domain"/>
    <property type="match status" value="1"/>
</dbReference>